<reference evidence="5 6" key="1">
    <citation type="submission" date="2018-09" db="EMBL/GenBank/DDBJ databases">
        <title>Profundibacter amoris BAR1 gen. nov., sp. nov., a new member of the Roseobacter clade isolated at Lokis Castle Vent Field on the Arctic Mid-Oceanic Ridge.</title>
        <authorList>
            <person name="Le Moine Bauer S."/>
            <person name="Sjoeberg A.G."/>
            <person name="L'Haridon S."/>
            <person name="Stokke R."/>
            <person name="Roalkvam I."/>
            <person name="Steen I.H."/>
            <person name="Dahle H."/>
        </authorList>
    </citation>
    <scope>NUCLEOTIDE SEQUENCE [LARGE SCALE GENOMIC DNA]</scope>
    <source>
        <strain evidence="5 6">BAR1</strain>
    </source>
</reference>
<proteinExistence type="predicted"/>
<dbReference type="InterPro" id="IPR002577">
    <property type="entry name" value="HTH_HxlR"/>
</dbReference>
<dbReference type="AlphaFoldDB" id="A0A347UGK2"/>
<dbReference type="GO" id="GO:0003677">
    <property type="term" value="F:DNA binding"/>
    <property type="evidence" value="ECO:0007669"/>
    <property type="project" value="UniProtKB-KW"/>
</dbReference>
<keyword evidence="6" id="KW-1185">Reference proteome</keyword>
<name>A0A347UGK2_9RHOB</name>
<dbReference type="KEGG" id="pamo:BAR1_08565"/>
<sequence length="112" mass="12319">MEPGVDCTPDCPVRLSADILSGKWTTLIIRELLAGTRRYSQLQYALLGVSPKILAARLRMLQSEGLVTRKVYPTVPPKTEYTLTDLGREAEQVIRAMADFGDLLAARADIAS</sequence>
<dbReference type="PROSITE" id="PS51118">
    <property type="entry name" value="HTH_HXLR"/>
    <property type="match status" value="1"/>
</dbReference>
<dbReference type="InterPro" id="IPR036390">
    <property type="entry name" value="WH_DNA-bd_sf"/>
</dbReference>
<dbReference type="OrthoDB" id="9800350at2"/>
<gene>
    <name evidence="5" type="ORF">BAR1_08565</name>
</gene>
<evidence type="ECO:0000256" key="2">
    <source>
        <dbReference type="ARBA" id="ARBA00023125"/>
    </source>
</evidence>
<dbReference type="PANTHER" id="PTHR33204">
    <property type="entry name" value="TRANSCRIPTIONAL REGULATOR, MARR FAMILY"/>
    <property type="match status" value="1"/>
</dbReference>
<keyword evidence="1" id="KW-0805">Transcription regulation</keyword>
<dbReference type="EMBL" id="CP032125">
    <property type="protein sequence ID" value="AXX97980.1"/>
    <property type="molecule type" value="Genomic_DNA"/>
</dbReference>
<dbReference type="Pfam" id="PF01638">
    <property type="entry name" value="HxlR"/>
    <property type="match status" value="1"/>
</dbReference>
<accession>A0A347UGK2</accession>
<evidence type="ECO:0000256" key="3">
    <source>
        <dbReference type="ARBA" id="ARBA00023163"/>
    </source>
</evidence>
<evidence type="ECO:0000256" key="1">
    <source>
        <dbReference type="ARBA" id="ARBA00023015"/>
    </source>
</evidence>
<evidence type="ECO:0000259" key="4">
    <source>
        <dbReference type="PROSITE" id="PS51118"/>
    </source>
</evidence>
<keyword evidence="2" id="KW-0238">DNA-binding</keyword>
<feature type="domain" description="HTH hxlR-type" evidence="4">
    <location>
        <begin position="11"/>
        <end position="109"/>
    </location>
</feature>
<keyword evidence="3" id="KW-0804">Transcription</keyword>
<dbReference type="PANTHER" id="PTHR33204:SF37">
    <property type="entry name" value="HTH-TYPE TRANSCRIPTIONAL REGULATOR YODB"/>
    <property type="match status" value="1"/>
</dbReference>
<dbReference type="Proteomes" id="UP000261704">
    <property type="component" value="Chromosome"/>
</dbReference>
<evidence type="ECO:0000313" key="5">
    <source>
        <dbReference type="EMBL" id="AXX97980.1"/>
    </source>
</evidence>
<evidence type="ECO:0000313" key="6">
    <source>
        <dbReference type="Proteomes" id="UP000261704"/>
    </source>
</evidence>
<organism evidence="5 6">
    <name type="scientific">Profundibacter amoris</name>
    <dbReference type="NCBI Taxonomy" id="2171755"/>
    <lineage>
        <taxon>Bacteria</taxon>
        <taxon>Pseudomonadati</taxon>
        <taxon>Pseudomonadota</taxon>
        <taxon>Alphaproteobacteria</taxon>
        <taxon>Rhodobacterales</taxon>
        <taxon>Paracoccaceae</taxon>
        <taxon>Profundibacter</taxon>
    </lineage>
</organism>
<dbReference type="SUPFAM" id="SSF46785">
    <property type="entry name" value="Winged helix' DNA-binding domain"/>
    <property type="match status" value="1"/>
</dbReference>
<dbReference type="Gene3D" id="1.10.10.10">
    <property type="entry name" value="Winged helix-like DNA-binding domain superfamily/Winged helix DNA-binding domain"/>
    <property type="match status" value="1"/>
</dbReference>
<protein>
    <submittedName>
        <fullName evidence="5">Transcriptional regulator</fullName>
    </submittedName>
</protein>
<dbReference type="InterPro" id="IPR036388">
    <property type="entry name" value="WH-like_DNA-bd_sf"/>
</dbReference>